<dbReference type="Proteomes" id="UP001055072">
    <property type="component" value="Unassembled WGS sequence"/>
</dbReference>
<keyword evidence="1" id="KW-0489">Methyltransferase</keyword>
<organism evidence="1 2">
    <name type="scientific">Irpex rosettiformis</name>
    <dbReference type="NCBI Taxonomy" id="378272"/>
    <lineage>
        <taxon>Eukaryota</taxon>
        <taxon>Fungi</taxon>
        <taxon>Dikarya</taxon>
        <taxon>Basidiomycota</taxon>
        <taxon>Agaricomycotina</taxon>
        <taxon>Agaricomycetes</taxon>
        <taxon>Polyporales</taxon>
        <taxon>Irpicaceae</taxon>
        <taxon>Irpex</taxon>
    </lineage>
</organism>
<name>A0ACB8TTY3_9APHY</name>
<proteinExistence type="predicted"/>
<evidence type="ECO:0000313" key="1">
    <source>
        <dbReference type="EMBL" id="KAI0085505.1"/>
    </source>
</evidence>
<sequence>MLQRQSRYISLIALIIVVAVLHLTTTSSRTYKANTIPSDPTLASRLERSERTYRTVVQKRHDLVRKYGPSPSQIIMFPPDQDPWPAYTVWDYFPAAFNCPHELERIGNLGDGGKWTCGLSRIARKDHCIIYSFGMDWESSWEAAVLESTKHCQIWGYDHATRSFGRQVSHALFNSQQRTHFASRVQLGPINKHARSDEPKLYTLAHLMDANAHDYVDIVKIDVEGYEFDTLRSMVQSYVESGEPLPFGQLQVELHMWSVKFADFLALWELMEAAGLRPVMLEPNLVYVNYNRASGAELVEYTFLNIKGDNPFIKDDPSVGVLEEQPFGKG</sequence>
<reference evidence="1" key="1">
    <citation type="journal article" date="2021" name="Environ. Microbiol.">
        <title>Gene family expansions and transcriptome signatures uncover fungal adaptations to wood decay.</title>
        <authorList>
            <person name="Hage H."/>
            <person name="Miyauchi S."/>
            <person name="Viragh M."/>
            <person name="Drula E."/>
            <person name="Min B."/>
            <person name="Chaduli D."/>
            <person name="Navarro D."/>
            <person name="Favel A."/>
            <person name="Norest M."/>
            <person name="Lesage-Meessen L."/>
            <person name="Balint B."/>
            <person name="Merenyi Z."/>
            <person name="de Eugenio L."/>
            <person name="Morin E."/>
            <person name="Martinez A.T."/>
            <person name="Baldrian P."/>
            <person name="Stursova M."/>
            <person name="Martinez M.J."/>
            <person name="Novotny C."/>
            <person name="Magnuson J.K."/>
            <person name="Spatafora J.W."/>
            <person name="Maurice S."/>
            <person name="Pangilinan J."/>
            <person name="Andreopoulos W."/>
            <person name="LaButti K."/>
            <person name="Hundley H."/>
            <person name="Na H."/>
            <person name="Kuo A."/>
            <person name="Barry K."/>
            <person name="Lipzen A."/>
            <person name="Henrissat B."/>
            <person name="Riley R."/>
            <person name="Ahrendt S."/>
            <person name="Nagy L.G."/>
            <person name="Grigoriev I.V."/>
            <person name="Martin F."/>
            <person name="Rosso M.N."/>
        </authorList>
    </citation>
    <scope>NUCLEOTIDE SEQUENCE</scope>
    <source>
        <strain evidence="1">CBS 384.51</strain>
    </source>
</reference>
<dbReference type="EMBL" id="MU274930">
    <property type="protein sequence ID" value="KAI0085505.1"/>
    <property type="molecule type" value="Genomic_DNA"/>
</dbReference>
<comment type="caution">
    <text evidence="1">The sequence shown here is derived from an EMBL/GenBank/DDBJ whole genome shotgun (WGS) entry which is preliminary data.</text>
</comment>
<protein>
    <submittedName>
        <fullName evidence="1">Methyltransferase domain-containing protein</fullName>
    </submittedName>
</protein>
<keyword evidence="1" id="KW-0808">Transferase</keyword>
<accession>A0ACB8TTY3</accession>
<keyword evidence="2" id="KW-1185">Reference proteome</keyword>
<gene>
    <name evidence="1" type="ORF">BDY19DRAFT_1076176</name>
</gene>
<evidence type="ECO:0000313" key="2">
    <source>
        <dbReference type="Proteomes" id="UP001055072"/>
    </source>
</evidence>